<dbReference type="Proteomes" id="UP000704712">
    <property type="component" value="Unassembled WGS sequence"/>
</dbReference>
<accession>A0A8S9V6J3</accession>
<gene>
    <name evidence="2" type="ORF">GN958_ATG01667</name>
</gene>
<reference evidence="2" key="1">
    <citation type="submission" date="2020-03" db="EMBL/GenBank/DDBJ databases">
        <title>Hybrid Assembly of Korean Phytophthora infestans isolates.</title>
        <authorList>
            <person name="Prokchorchik M."/>
            <person name="Lee Y."/>
            <person name="Seo J."/>
            <person name="Cho J.-H."/>
            <person name="Park Y.-E."/>
            <person name="Jang D.-C."/>
            <person name="Im J.-S."/>
            <person name="Choi J.-G."/>
            <person name="Park H.-J."/>
            <person name="Lee G.-B."/>
            <person name="Lee Y.-G."/>
            <person name="Hong S.-Y."/>
            <person name="Cho K."/>
            <person name="Sohn K.H."/>
        </authorList>
    </citation>
    <scope>NUCLEOTIDE SEQUENCE</scope>
    <source>
        <strain evidence="2">KR_2_A2</strain>
    </source>
</reference>
<comment type="caution">
    <text evidence="2">The sequence shown here is derived from an EMBL/GenBank/DDBJ whole genome shotgun (WGS) entry which is preliminary data.</text>
</comment>
<evidence type="ECO:0000313" key="2">
    <source>
        <dbReference type="EMBL" id="KAF4149126.1"/>
    </source>
</evidence>
<evidence type="ECO:0000313" key="3">
    <source>
        <dbReference type="Proteomes" id="UP000704712"/>
    </source>
</evidence>
<evidence type="ECO:0000256" key="1">
    <source>
        <dbReference type="SAM" id="MobiDB-lite"/>
    </source>
</evidence>
<dbReference type="AlphaFoldDB" id="A0A8S9V6J3"/>
<sequence length="195" mass="20653">MEEEVLESLPFEQHSESSVSSAYCNSDTESFSDESVELGGGDDVSIVEPDEKEDLSGIDEVSDRRSDPCSVQEAVYDITVDNTEEVPRAVEVRSTVTSATDARSVAASAFDSAIATALKELNGVAGEDSNSSAGRRESDACRAYNRISSIVGDSACDGNESVTGLCGSEVDEYETHESEVIGTNATERIAQSEDA</sequence>
<organism evidence="2 3">
    <name type="scientific">Phytophthora infestans</name>
    <name type="common">Potato late blight agent</name>
    <name type="synonym">Botrytis infestans</name>
    <dbReference type="NCBI Taxonomy" id="4787"/>
    <lineage>
        <taxon>Eukaryota</taxon>
        <taxon>Sar</taxon>
        <taxon>Stramenopiles</taxon>
        <taxon>Oomycota</taxon>
        <taxon>Peronosporomycetes</taxon>
        <taxon>Peronosporales</taxon>
        <taxon>Peronosporaceae</taxon>
        <taxon>Phytophthora</taxon>
    </lineage>
</organism>
<proteinExistence type="predicted"/>
<feature type="region of interest" description="Disordered" evidence="1">
    <location>
        <begin position="173"/>
        <end position="195"/>
    </location>
</feature>
<dbReference type="EMBL" id="JAACNO010000192">
    <property type="protein sequence ID" value="KAF4149126.1"/>
    <property type="molecule type" value="Genomic_DNA"/>
</dbReference>
<name>A0A8S9V6J3_PHYIN</name>
<feature type="region of interest" description="Disordered" evidence="1">
    <location>
        <begin position="1"/>
        <end position="70"/>
    </location>
</feature>
<protein>
    <submittedName>
        <fullName evidence="2">Uncharacterized protein</fullName>
    </submittedName>
</protein>
<feature type="compositionally biased region" description="Acidic residues" evidence="1">
    <location>
        <begin position="48"/>
        <end position="57"/>
    </location>
</feature>
<feature type="compositionally biased region" description="Polar residues" evidence="1">
    <location>
        <begin position="16"/>
        <end position="29"/>
    </location>
</feature>